<gene>
    <name evidence="1" type="ORF">CWO36_07450</name>
</gene>
<dbReference type="EMBL" id="PIGA01000010">
    <property type="protein sequence ID" value="PTP20357.1"/>
    <property type="molecule type" value="Genomic_DNA"/>
</dbReference>
<protein>
    <submittedName>
        <fullName evidence="1">Uncharacterized protein</fullName>
    </submittedName>
</protein>
<evidence type="ECO:0000313" key="1">
    <source>
        <dbReference type="EMBL" id="PTP20357.1"/>
    </source>
</evidence>
<evidence type="ECO:0000313" key="2">
    <source>
        <dbReference type="Proteomes" id="UP000244080"/>
    </source>
</evidence>
<reference evidence="1 2" key="1">
    <citation type="submission" date="2017-11" db="EMBL/GenBank/DDBJ databases">
        <title>Population delineation of vibrios coincides with oyster pathogenicity.</title>
        <authorList>
            <person name="Bruto M."/>
            <person name="Labreuche Y."/>
            <person name="James A."/>
            <person name="Piel D."/>
            <person name="Chenivesse S."/>
            <person name="Petton B."/>
            <person name="Polz M.F."/>
            <person name="Le Roux F."/>
        </authorList>
    </citation>
    <scope>NUCLEOTIDE SEQUENCE [LARGE SCALE GENOMIC DNA]</scope>
    <source>
        <strain evidence="1 2">1F_55</strain>
    </source>
</reference>
<dbReference type="Proteomes" id="UP000244080">
    <property type="component" value="Unassembled WGS sequence"/>
</dbReference>
<accession>A0A2T5EJB7</accession>
<comment type="caution">
    <text evidence="1">The sequence shown here is derived from an EMBL/GenBank/DDBJ whole genome shotgun (WGS) entry which is preliminary data.</text>
</comment>
<proteinExistence type="predicted"/>
<sequence>MIAANYTMDVYCDCESCSNLTCPTELHPGHATFVGESWTEVTTQARKLGWRISKDRTRCFAPKHKIRRFSD</sequence>
<name>A0A2T5EJB7_VIBSP</name>
<organism evidence="1 2">
    <name type="scientific">Vibrio splendidus</name>
    <dbReference type="NCBI Taxonomy" id="29497"/>
    <lineage>
        <taxon>Bacteria</taxon>
        <taxon>Pseudomonadati</taxon>
        <taxon>Pseudomonadota</taxon>
        <taxon>Gammaproteobacteria</taxon>
        <taxon>Vibrionales</taxon>
        <taxon>Vibrionaceae</taxon>
        <taxon>Vibrio</taxon>
    </lineage>
</organism>
<dbReference type="AlphaFoldDB" id="A0A2T5EJB7"/>